<reference evidence="11" key="1">
    <citation type="submission" date="2018-06" db="EMBL/GenBank/DDBJ databases">
        <authorList>
            <person name="Zhirakovskaya E."/>
        </authorList>
    </citation>
    <scope>NUCLEOTIDE SEQUENCE</scope>
</reference>
<evidence type="ECO:0000313" key="11">
    <source>
        <dbReference type="EMBL" id="VAX19932.1"/>
    </source>
</evidence>
<gene>
    <name evidence="11" type="ORF">MNBD_NITROSPINAE01-633</name>
</gene>
<dbReference type="GO" id="GO:0044718">
    <property type="term" value="P:siderophore transmembrane transport"/>
    <property type="evidence" value="ECO:0007669"/>
    <property type="project" value="TreeGrafter"/>
</dbReference>
<dbReference type="CDD" id="cd01347">
    <property type="entry name" value="ligand_gated_channel"/>
    <property type="match status" value="1"/>
</dbReference>
<dbReference type="PANTHER" id="PTHR30069:SF29">
    <property type="entry name" value="HEMOGLOBIN AND HEMOGLOBIN-HAPTOGLOBIN-BINDING PROTEIN 1-RELATED"/>
    <property type="match status" value="1"/>
</dbReference>
<evidence type="ECO:0000256" key="8">
    <source>
        <dbReference type="ARBA" id="ARBA00023237"/>
    </source>
</evidence>
<feature type="domain" description="TonB-dependent receptor plug" evidence="10">
    <location>
        <begin position="39"/>
        <end position="147"/>
    </location>
</feature>
<dbReference type="InterPro" id="IPR039426">
    <property type="entry name" value="TonB-dep_rcpt-like"/>
</dbReference>
<dbReference type="SUPFAM" id="SSF56935">
    <property type="entry name" value="Porins"/>
    <property type="match status" value="1"/>
</dbReference>
<dbReference type="AlphaFoldDB" id="A0A3B1BVZ8"/>
<dbReference type="InterPro" id="IPR012910">
    <property type="entry name" value="Plug_dom"/>
</dbReference>
<dbReference type="Gene3D" id="2.40.170.20">
    <property type="entry name" value="TonB-dependent receptor, beta-barrel domain"/>
    <property type="match status" value="1"/>
</dbReference>
<dbReference type="InterPro" id="IPR037066">
    <property type="entry name" value="Plug_dom_sf"/>
</dbReference>
<evidence type="ECO:0000256" key="7">
    <source>
        <dbReference type="ARBA" id="ARBA00023170"/>
    </source>
</evidence>
<name>A0A3B1BVZ8_9ZZZZ</name>
<keyword evidence="6" id="KW-0472">Membrane</keyword>
<dbReference type="Pfam" id="PF07715">
    <property type="entry name" value="Plug"/>
    <property type="match status" value="1"/>
</dbReference>
<evidence type="ECO:0000256" key="3">
    <source>
        <dbReference type="ARBA" id="ARBA00022692"/>
    </source>
</evidence>
<evidence type="ECO:0000256" key="2">
    <source>
        <dbReference type="ARBA" id="ARBA00022448"/>
    </source>
</evidence>
<comment type="subcellular location">
    <subcellularLocation>
        <location evidence="1">Cell outer membrane</location>
        <topology evidence="1">Multi-pass membrane protein</topology>
    </subcellularLocation>
</comment>
<keyword evidence="4" id="KW-0732">Signal</keyword>
<keyword evidence="5" id="KW-0798">TonB box</keyword>
<dbReference type="InterPro" id="IPR000531">
    <property type="entry name" value="Beta-barrel_TonB"/>
</dbReference>
<dbReference type="Pfam" id="PF00593">
    <property type="entry name" value="TonB_dep_Rec_b-barrel"/>
    <property type="match status" value="1"/>
</dbReference>
<proteinExistence type="predicted"/>
<dbReference type="GO" id="GO:0015344">
    <property type="term" value="F:siderophore uptake transmembrane transporter activity"/>
    <property type="evidence" value="ECO:0007669"/>
    <property type="project" value="TreeGrafter"/>
</dbReference>
<accession>A0A3B1BVZ8</accession>
<sequence length="670" mass="73570">MSARFFAFFLFAVSFSGLAFAEDNPTYQAGTVHVTSEKEETPGDSSVFATVIDLEKEIGTSKSTAEVLDRSVGLKVKNYGGLGAYSVAMIRGASPNQVNIYLDGVPLSQARSGVFNLGDLPLLSLEKIEVYRGFTPPQFLASSIGGVINLVTKKDSADKSFSSSVTHGSFNTTIADVMATGPVGPLNFILHAETGRSDGDFSFKNDNGTPFNKTDDRWDLRENNNFKYHDLLGRMSGQFGNAKISVFENFYSKDNGVPGIGANQSEQASYEIARNVFDVNVDIGDAKADRVIASLGAYHLLTEEKFKDRLGEIGVGRQDNKNRVEKIGTRGSVEIMDLLPGHYLVASIAGSIEKFNAENYLLNQSREPERERKSFMAALLDEIYMGRWAFSPSLRYERFENDFKGDVFFAGTSIAPAPKNNYDNVSPKLGVAFTVSEGVTVKGNIGRYFRAPDLTELFGDRGVVVGNSDLEPEEGLNFDIGLQLNALRFALLGGVTGFFELTYFYTDSDNLIVFVQNSQRTSMAENVGRATIMGVELSSAFTSASGVSLSFNYTYQNTEDKSDVPHYNGNNLPDRPEHDLFARLEKALGRFSLFYELNYTGTTYLDRANFNESKRGAVHNTGVTMSGALFAGVKAGFEIKNFTNNQVKDAIGYPLPGRSFYITLTWKGLM</sequence>
<feature type="domain" description="TonB-dependent receptor-like beta-barrel" evidence="9">
    <location>
        <begin position="214"/>
        <end position="609"/>
    </location>
</feature>
<dbReference type="InterPro" id="IPR036942">
    <property type="entry name" value="Beta-barrel_TonB_sf"/>
</dbReference>
<dbReference type="PANTHER" id="PTHR30069">
    <property type="entry name" value="TONB-DEPENDENT OUTER MEMBRANE RECEPTOR"/>
    <property type="match status" value="1"/>
</dbReference>
<evidence type="ECO:0000256" key="4">
    <source>
        <dbReference type="ARBA" id="ARBA00022729"/>
    </source>
</evidence>
<evidence type="ECO:0000259" key="9">
    <source>
        <dbReference type="Pfam" id="PF00593"/>
    </source>
</evidence>
<evidence type="ECO:0000256" key="1">
    <source>
        <dbReference type="ARBA" id="ARBA00004571"/>
    </source>
</evidence>
<evidence type="ECO:0000256" key="5">
    <source>
        <dbReference type="ARBA" id="ARBA00023077"/>
    </source>
</evidence>
<evidence type="ECO:0000256" key="6">
    <source>
        <dbReference type="ARBA" id="ARBA00023136"/>
    </source>
</evidence>
<protein>
    <submittedName>
        <fullName evidence="11">Diguanylate cyclase/phosphodiesterase (GGDEF &amp; EAL domains) with PAS/PAC sensor(S)</fullName>
    </submittedName>
</protein>
<evidence type="ECO:0000259" key="10">
    <source>
        <dbReference type="Pfam" id="PF07715"/>
    </source>
</evidence>
<keyword evidence="7" id="KW-0675">Receptor</keyword>
<keyword evidence="8" id="KW-0998">Cell outer membrane</keyword>
<organism evidence="11">
    <name type="scientific">hydrothermal vent metagenome</name>
    <dbReference type="NCBI Taxonomy" id="652676"/>
    <lineage>
        <taxon>unclassified sequences</taxon>
        <taxon>metagenomes</taxon>
        <taxon>ecological metagenomes</taxon>
    </lineage>
</organism>
<dbReference type="PROSITE" id="PS52016">
    <property type="entry name" value="TONB_DEPENDENT_REC_3"/>
    <property type="match status" value="1"/>
</dbReference>
<keyword evidence="3" id="KW-0812">Transmembrane</keyword>
<keyword evidence="2" id="KW-0813">Transport</keyword>
<dbReference type="EMBL" id="UOGC01000100">
    <property type="protein sequence ID" value="VAX19932.1"/>
    <property type="molecule type" value="Genomic_DNA"/>
</dbReference>
<dbReference type="GO" id="GO:0009279">
    <property type="term" value="C:cell outer membrane"/>
    <property type="evidence" value="ECO:0007669"/>
    <property type="project" value="UniProtKB-SubCell"/>
</dbReference>
<dbReference type="Gene3D" id="2.170.130.10">
    <property type="entry name" value="TonB-dependent receptor, plug domain"/>
    <property type="match status" value="1"/>
</dbReference>